<gene>
    <name evidence="1" type="ORF">CY34DRAFT_735466</name>
</gene>
<keyword evidence="2" id="KW-1185">Reference proteome</keyword>
<dbReference type="AlphaFoldDB" id="A0A0D0BIR8"/>
<reference evidence="2" key="2">
    <citation type="submission" date="2015-01" db="EMBL/GenBank/DDBJ databases">
        <title>Evolutionary Origins and Diversification of the Mycorrhizal Mutualists.</title>
        <authorList>
            <consortium name="DOE Joint Genome Institute"/>
            <consortium name="Mycorrhizal Genomics Consortium"/>
            <person name="Kohler A."/>
            <person name="Kuo A."/>
            <person name="Nagy L.G."/>
            <person name="Floudas D."/>
            <person name="Copeland A."/>
            <person name="Barry K.W."/>
            <person name="Cichocki N."/>
            <person name="Veneault-Fourrey C."/>
            <person name="LaButti K."/>
            <person name="Lindquist E.A."/>
            <person name="Lipzen A."/>
            <person name="Lundell T."/>
            <person name="Morin E."/>
            <person name="Murat C."/>
            <person name="Riley R."/>
            <person name="Ohm R."/>
            <person name="Sun H."/>
            <person name="Tunlid A."/>
            <person name="Henrissat B."/>
            <person name="Grigoriev I.V."/>
            <person name="Hibbett D.S."/>
            <person name="Martin F."/>
        </authorList>
    </citation>
    <scope>NUCLEOTIDE SEQUENCE [LARGE SCALE GENOMIC DNA]</scope>
    <source>
        <strain evidence="2">UH-Slu-Lm8-n1</strain>
    </source>
</reference>
<dbReference type="EMBL" id="KN835221">
    <property type="protein sequence ID" value="KIK43093.1"/>
    <property type="molecule type" value="Genomic_DNA"/>
</dbReference>
<dbReference type="Proteomes" id="UP000054485">
    <property type="component" value="Unassembled WGS sequence"/>
</dbReference>
<accession>A0A0D0BIR8</accession>
<sequence length="68" mass="7698">MMASSLCDCATCMSNHLRQPSESTIRILERQSSILGLSSSRPHGRDDIERTHQIWISPPARLSPRCYI</sequence>
<reference evidence="1 2" key="1">
    <citation type="submission" date="2014-04" db="EMBL/GenBank/DDBJ databases">
        <authorList>
            <consortium name="DOE Joint Genome Institute"/>
            <person name="Kuo A."/>
            <person name="Ruytinx J."/>
            <person name="Rineau F."/>
            <person name="Colpaert J."/>
            <person name="Kohler A."/>
            <person name="Nagy L.G."/>
            <person name="Floudas D."/>
            <person name="Copeland A."/>
            <person name="Barry K.W."/>
            <person name="Cichocki N."/>
            <person name="Veneault-Fourrey C."/>
            <person name="LaButti K."/>
            <person name="Lindquist E.A."/>
            <person name="Lipzen A."/>
            <person name="Lundell T."/>
            <person name="Morin E."/>
            <person name="Murat C."/>
            <person name="Sun H."/>
            <person name="Tunlid A."/>
            <person name="Henrissat B."/>
            <person name="Grigoriev I.V."/>
            <person name="Hibbett D.S."/>
            <person name="Martin F."/>
            <person name="Nordberg H.P."/>
            <person name="Cantor M.N."/>
            <person name="Hua S.X."/>
        </authorList>
    </citation>
    <scope>NUCLEOTIDE SEQUENCE [LARGE SCALE GENOMIC DNA]</scope>
    <source>
        <strain evidence="1 2">UH-Slu-Lm8-n1</strain>
    </source>
</reference>
<dbReference type="HOGENOM" id="CLU_2795672_0_0_1"/>
<protein>
    <submittedName>
        <fullName evidence="1">Uncharacterized protein</fullName>
    </submittedName>
</protein>
<dbReference type="InParanoid" id="A0A0D0BIR8"/>
<evidence type="ECO:0000313" key="1">
    <source>
        <dbReference type="EMBL" id="KIK43093.1"/>
    </source>
</evidence>
<organism evidence="1 2">
    <name type="scientific">Suillus luteus UH-Slu-Lm8-n1</name>
    <dbReference type="NCBI Taxonomy" id="930992"/>
    <lineage>
        <taxon>Eukaryota</taxon>
        <taxon>Fungi</taxon>
        <taxon>Dikarya</taxon>
        <taxon>Basidiomycota</taxon>
        <taxon>Agaricomycotina</taxon>
        <taxon>Agaricomycetes</taxon>
        <taxon>Agaricomycetidae</taxon>
        <taxon>Boletales</taxon>
        <taxon>Suillineae</taxon>
        <taxon>Suillaceae</taxon>
        <taxon>Suillus</taxon>
    </lineage>
</organism>
<proteinExistence type="predicted"/>
<evidence type="ECO:0000313" key="2">
    <source>
        <dbReference type="Proteomes" id="UP000054485"/>
    </source>
</evidence>
<name>A0A0D0BIR8_9AGAM</name>